<sequence length="190" mass="21235">MKLKEYGFVESGPDNFVAVESSLDRTAITNVPIDSTTIGMMHTHYDNYPNGDFSVNGTPMMTATIKVPSPGDVGVFLKLLRNAAANNIPLEKVYVTMISSKGNYTLKYEGSALDIPSGGSVNMLSPEDFEKKYAKYVKDFGKQRGLLKFIKDEMAVTNVALYNTRYNGKVKRYFLYGNKDKIDDETCYEN</sequence>
<name>A0A090Q6D8_NONUL</name>
<organism evidence="1 2">
    <name type="scientific">Nonlabens ulvanivorans</name>
    <name type="common">Persicivirga ulvanivorans</name>
    <dbReference type="NCBI Taxonomy" id="906888"/>
    <lineage>
        <taxon>Bacteria</taxon>
        <taxon>Pseudomonadati</taxon>
        <taxon>Bacteroidota</taxon>
        <taxon>Flavobacteriia</taxon>
        <taxon>Flavobacteriales</taxon>
        <taxon>Flavobacteriaceae</taxon>
        <taxon>Nonlabens</taxon>
    </lineage>
</organism>
<gene>
    <name evidence="1" type="ORF">JCM19314_2571</name>
</gene>
<reference evidence="1 2" key="1">
    <citation type="journal article" date="2014" name="Genome Announc.">
        <title>Draft Genome Sequences of Marine Flavobacterium Nonlabens Strains NR17, NR24, NR27, NR32, NR33, and Ara13.</title>
        <authorList>
            <person name="Nakanishi M."/>
            <person name="Meirelles P."/>
            <person name="Suzuki R."/>
            <person name="Takatani N."/>
            <person name="Mino S."/>
            <person name="Suda W."/>
            <person name="Oshima K."/>
            <person name="Hattori M."/>
            <person name="Ohkuma M."/>
            <person name="Hosokawa M."/>
            <person name="Miyashita K."/>
            <person name="Thompson F.L."/>
            <person name="Niwa A."/>
            <person name="Sawabe T."/>
            <person name="Sawabe T."/>
        </authorList>
    </citation>
    <scope>NUCLEOTIDE SEQUENCE [LARGE SCALE GENOMIC DNA]</scope>
    <source>
        <strain evidence="2">JCM19314</strain>
    </source>
</reference>
<protein>
    <submittedName>
        <fullName evidence="1">Uncharacterized protein</fullName>
    </submittedName>
</protein>
<evidence type="ECO:0000313" key="1">
    <source>
        <dbReference type="EMBL" id="GAK98540.1"/>
    </source>
</evidence>
<dbReference type="AlphaFoldDB" id="A0A090Q6D8"/>
<evidence type="ECO:0000313" key="2">
    <source>
        <dbReference type="Proteomes" id="UP000029226"/>
    </source>
</evidence>
<proteinExistence type="predicted"/>
<dbReference type="EMBL" id="BBMM01000001">
    <property type="protein sequence ID" value="GAK98540.1"/>
    <property type="molecule type" value="Genomic_DNA"/>
</dbReference>
<dbReference type="Proteomes" id="UP000029226">
    <property type="component" value="Unassembled WGS sequence"/>
</dbReference>
<accession>A0A090Q6D8</accession>
<comment type="caution">
    <text evidence="1">The sequence shown here is derived from an EMBL/GenBank/DDBJ whole genome shotgun (WGS) entry which is preliminary data.</text>
</comment>